<evidence type="ECO:0000313" key="1">
    <source>
        <dbReference type="EMBL" id="KAF9477780.1"/>
    </source>
</evidence>
<accession>A0A9P5YZZ1</accession>
<keyword evidence="2" id="KW-1185">Reference proteome</keyword>
<sequence length="194" mass="22600">MPFSTDTSWPPGLLKIFEPYRSKRPEDYILFGHYDKLLNYCFGDSFEFFVLPQNPLGDDISRDIDLGDFAAFLIVVDTERRPVLIAEVKDKEWAASENFRFEADKQLRRWYDFLSEDCVHPRLWGLSLLGTSVRVYSANTATGYIEPPYKGRTREGYIIKEFLKEEWNMDILSQKGFDKMKEIVEDINIASAAL</sequence>
<comment type="caution">
    <text evidence="1">The sequence shown here is derived from an EMBL/GenBank/DDBJ whole genome shotgun (WGS) entry which is preliminary data.</text>
</comment>
<organism evidence="1 2">
    <name type="scientific">Pholiota conissans</name>
    <dbReference type="NCBI Taxonomy" id="109636"/>
    <lineage>
        <taxon>Eukaryota</taxon>
        <taxon>Fungi</taxon>
        <taxon>Dikarya</taxon>
        <taxon>Basidiomycota</taxon>
        <taxon>Agaricomycotina</taxon>
        <taxon>Agaricomycetes</taxon>
        <taxon>Agaricomycetidae</taxon>
        <taxon>Agaricales</taxon>
        <taxon>Agaricineae</taxon>
        <taxon>Strophariaceae</taxon>
        <taxon>Pholiota</taxon>
    </lineage>
</organism>
<protein>
    <submittedName>
        <fullName evidence="1">Uncharacterized protein</fullName>
    </submittedName>
</protein>
<evidence type="ECO:0000313" key="2">
    <source>
        <dbReference type="Proteomes" id="UP000807469"/>
    </source>
</evidence>
<gene>
    <name evidence="1" type="ORF">BDN70DRAFT_861334</name>
</gene>
<dbReference type="EMBL" id="MU155251">
    <property type="protein sequence ID" value="KAF9477780.1"/>
    <property type="molecule type" value="Genomic_DNA"/>
</dbReference>
<dbReference type="Proteomes" id="UP000807469">
    <property type="component" value="Unassembled WGS sequence"/>
</dbReference>
<dbReference type="AlphaFoldDB" id="A0A9P5YZZ1"/>
<dbReference type="OrthoDB" id="3255221at2759"/>
<proteinExistence type="predicted"/>
<name>A0A9P5YZZ1_9AGAR</name>
<reference evidence="1" key="1">
    <citation type="submission" date="2020-11" db="EMBL/GenBank/DDBJ databases">
        <authorList>
            <consortium name="DOE Joint Genome Institute"/>
            <person name="Ahrendt S."/>
            <person name="Riley R."/>
            <person name="Andreopoulos W."/>
            <person name="Labutti K."/>
            <person name="Pangilinan J."/>
            <person name="Ruiz-Duenas F.J."/>
            <person name="Barrasa J.M."/>
            <person name="Sanchez-Garcia M."/>
            <person name="Camarero S."/>
            <person name="Miyauchi S."/>
            <person name="Serrano A."/>
            <person name="Linde D."/>
            <person name="Babiker R."/>
            <person name="Drula E."/>
            <person name="Ayuso-Fernandez I."/>
            <person name="Pacheco R."/>
            <person name="Padilla G."/>
            <person name="Ferreira P."/>
            <person name="Barriuso J."/>
            <person name="Kellner H."/>
            <person name="Castanera R."/>
            <person name="Alfaro M."/>
            <person name="Ramirez L."/>
            <person name="Pisabarro A.G."/>
            <person name="Kuo A."/>
            <person name="Tritt A."/>
            <person name="Lipzen A."/>
            <person name="He G."/>
            <person name="Yan M."/>
            <person name="Ng V."/>
            <person name="Cullen D."/>
            <person name="Martin F."/>
            <person name="Rosso M.-N."/>
            <person name="Henrissat B."/>
            <person name="Hibbett D."/>
            <person name="Martinez A.T."/>
            <person name="Grigoriev I.V."/>
        </authorList>
    </citation>
    <scope>NUCLEOTIDE SEQUENCE</scope>
    <source>
        <strain evidence="1">CIRM-BRFM 674</strain>
    </source>
</reference>